<gene>
    <name evidence="6" type="ORF">AFE02nite_31780</name>
</gene>
<dbReference type="PANTHER" id="PTHR30154">
    <property type="entry name" value="LEUCINE-RESPONSIVE REGULATORY PROTEIN"/>
    <property type="match status" value="1"/>
</dbReference>
<feature type="domain" description="Transcription regulator AsnC/Lrp ligand binding" evidence="4">
    <location>
        <begin position="83"/>
        <end position="145"/>
    </location>
</feature>
<dbReference type="AlphaFoldDB" id="A0A511Z1X8"/>
<dbReference type="InterPro" id="IPR019887">
    <property type="entry name" value="Tscrpt_reg_AsnC/Lrp_C"/>
</dbReference>
<dbReference type="GO" id="GO:0043200">
    <property type="term" value="P:response to amino acid"/>
    <property type="evidence" value="ECO:0007669"/>
    <property type="project" value="TreeGrafter"/>
</dbReference>
<dbReference type="SMART" id="SM00344">
    <property type="entry name" value="HTH_ASNC"/>
    <property type="match status" value="1"/>
</dbReference>
<dbReference type="PRINTS" id="PR00033">
    <property type="entry name" value="HTHASNC"/>
</dbReference>
<dbReference type="SUPFAM" id="SSF54909">
    <property type="entry name" value="Dimeric alpha+beta barrel"/>
    <property type="match status" value="2"/>
</dbReference>
<feature type="domain" description="Transcription regulator AsnC/Lrp ligand binding" evidence="4">
    <location>
        <begin position="249"/>
        <end position="313"/>
    </location>
</feature>
<keyword evidence="7" id="KW-1185">Reference proteome</keyword>
<reference evidence="6 7" key="1">
    <citation type="submission" date="2019-07" db="EMBL/GenBank/DDBJ databases">
        <title>Whole genome shotgun sequence of Actinotalea fermentans NBRC 105374.</title>
        <authorList>
            <person name="Hosoyama A."/>
            <person name="Uohara A."/>
            <person name="Ohji S."/>
            <person name="Ichikawa N."/>
        </authorList>
    </citation>
    <scope>NUCLEOTIDE SEQUENCE [LARGE SCALE GENOMIC DNA]</scope>
    <source>
        <strain evidence="6 7">NBRC 105374</strain>
    </source>
</reference>
<dbReference type="GO" id="GO:0005829">
    <property type="term" value="C:cytosol"/>
    <property type="evidence" value="ECO:0007669"/>
    <property type="project" value="TreeGrafter"/>
</dbReference>
<dbReference type="RefSeq" id="WP_034246484.1">
    <property type="nucleotide sequence ID" value="NZ_BJYK01000012.1"/>
</dbReference>
<protein>
    <submittedName>
        <fullName evidence="6">AsnC family transcriptional regulator</fullName>
    </submittedName>
</protein>
<dbReference type="InterPro" id="IPR036388">
    <property type="entry name" value="WH-like_DNA-bd_sf"/>
</dbReference>
<dbReference type="Pfam" id="PF13404">
    <property type="entry name" value="HTH_AsnC-type"/>
    <property type="match status" value="1"/>
</dbReference>
<evidence type="ECO:0000256" key="2">
    <source>
        <dbReference type="ARBA" id="ARBA00023125"/>
    </source>
</evidence>
<comment type="caution">
    <text evidence="6">The sequence shown here is derived from an EMBL/GenBank/DDBJ whole genome shotgun (WGS) entry which is preliminary data.</text>
</comment>
<dbReference type="Proteomes" id="UP000321484">
    <property type="component" value="Unassembled WGS sequence"/>
</dbReference>
<evidence type="ECO:0000313" key="6">
    <source>
        <dbReference type="EMBL" id="GEN81444.1"/>
    </source>
</evidence>
<evidence type="ECO:0000313" key="7">
    <source>
        <dbReference type="Proteomes" id="UP000321484"/>
    </source>
</evidence>
<feature type="domain" description="HTH asnC-type" evidence="5">
    <location>
        <begin position="6"/>
        <end position="46"/>
    </location>
</feature>
<dbReference type="InterPro" id="IPR036390">
    <property type="entry name" value="WH_DNA-bd_sf"/>
</dbReference>
<dbReference type="Pfam" id="PF01037">
    <property type="entry name" value="AsnC_trans_reg"/>
    <property type="match status" value="2"/>
</dbReference>
<dbReference type="OrthoDB" id="4050641at2"/>
<dbReference type="InterPro" id="IPR000485">
    <property type="entry name" value="AsnC-type_HTH_dom"/>
</dbReference>
<evidence type="ECO:0000256" key="1">
    <source>
        <dbReference type="ARBA" id="ARBA00023015"/>
    </source>
</evidence>
<evidence type="ECO:0000259" key="5">
    <source>
        <dbReference type="Pfam" id="PF13404"/>
    </source>
</evidence>
<keyword evidence="1" id="KW-0805">Transcription regulation</keyword>
<evidence type="ECO:0000259" key="4">
    <source>
        <dbReference type="Pfam" id="PF01037"/>
    </source>
</evidence>
<organism evidence="6 7">
    <name type="scientific">Actinotalea fermentans</name>
    <dbReference type="NCBI Taxonomy" id="43671"/>
    <lineage>
        <taxon>Bacteria</taxon>
        <taxon>Bacillati</taxon>
        <taxon>Actinomycetota</taxon>
        <taxon>Actinomycetes</taxon>
        <taxon>Micrococcales</taxon>
        <taxon>Cellulomonadaceae</taxon>
        <taxon>Actinotalea</taxon>
    </lineage>
</organism>
<name>A0A511Z1X8_9CELL</name>
<dbReference type="SUPFAM" id="SSF46785">
    <property type="entry name" value="Winged helix' DNA-binding domain"/>
    <property type="match status" value="1"/>
</dbReference>
<accession>A0A511Z1X8</accession>
<keyword evidence="3" id="KW-0804">Transcription</keyword>
<dbReference type="InterPro" id="IPR011008">
    <property type="entry name" value="Dimeric_a/b-barrel"/>
</dbReference>
<dbReference type="Gene3D" id="1.10.10.10">
    <property type="entry name" value="Winged helix-like DNA-binding domain superfamily/Winged helix DNA-binding domain"/>
    <property type="match status" value="1"/>
</dbReference>
<dbReference type="PANTHER" id="PTHR30154:SF34">
    <property type="entry name" value="TRANSCRIPTIONAL REGULATOR AZLB"/>
    <property type="match status" value="1"/>
</dbReference>
<proteinExistence type="predicted"/>
<dbReference type="Gene3D" id="3.30.70.920">
    <property type="match status" value="2"/>
</dbReference>
<dbReference type="InterPro" id="IPR019888">
    <property type="entry name" value="Tscrpt_reg_AsnC-like"/>
</dbReference>
<keyword evidence="2" id="KW-0238">DNA-binding</keyword>
<dbReference type="GO" id="GO:0043565">
    <property type="term" value="F:sequence-specific DNA binding"/>
    <property type="evidence" value="ECO:0007669"/>
    <property type="project" value="InterPro"/>
</dbReference>
<sequence>MKDPELDEDDRRLIAALQVRPRASWTELGAVLGLSPVTLARRWARMSAAGVAWLTAAPNLQAGTSGMGQGVALVEMRVPPGLVLPIAAQLAAVPEIVTIDLTAGSRDLVLTVIAGSDESLARLLLEQLHAVGSVTTVHSHPVTRTYVDGGSWHLPGLTETERARLAAHRSQPNRARVTPLMEAAAREIARDGRVTAAQLAEALDLRPRRARELLGEVVGTGRLRFRTEIARRHSGYPLCTWYFLRTPASQRDKVAQRIATVQEARAVVAVVGQYDLAIDVWTRNLDDVHRLEATIEDRMPGVQIVDRAVVLRTVKLMGRLLDDTGAATGFVPLPAYLKGGPI</sequence>
<dbReference type="EMBL" id="BJYK01000012">
    <property type="protein sequence ID" value="GEN81444.1"/>
    <property type="molecule type" value="Genomic_DNA"/>
</dbReference>
<evidence type="ECO:0000256" key="3">
    <source>
        <dbReference type="ARBA" id="ARBA00023163"/>
    </source>
</evidence>